<dbReference type="AlphaFoldDB" id="A0A392NFD6"/>
<evidence type="ECO:0000313" key="2">
    <source>
        <dbReference type="Proteomes" id="UP000265520"/>
    </source>
</evidence>
<name>A0A392NFD6_9FABA</name>
<dbReference type="Proteomes" id="UP000265520">
    <property type="component" value="Unassembled WGS sequence"/>
</dbReference>
<comment type="caution">
    <text evidence="1">The sequence shown here is derived from an EMBL/GenBank/DDBJ whole genome shotgun (WGS) entry which is preliminary data.</text>
</comment>
<keyword evidence="2" id="KW-1185">Reference proteome</keyword>
<protein>
    <submittedName>
        <fullName evidence="1">Uncharacterized protein</fullName>
    </submittedName>
</protein>
<sequence length="67" mass="7456">VAASSSSNGKLIMKEGKTPEKLAATDLRYFSRAYTRYRLRTPSWQSWSSTICDYHGLGMSYVCLSGA</sequence>
<proteinExistence type="predicted"/>
<gene>
    <name evidence="1" type="ORF">A2U01_0018906</name>
</gene>
<dbReference type="EMBL" id="LXQA010036224">
    <property type="protein sequence ID" value="MCH97909.1"/>
    <property type="molecule type" value="Genomic_DNA"/>
</dbReference>
<feature type="non-terminal residue" evidence="1">
    <location>
        <position position="1"/>
    </location>
</feature>
<evidence type="ECO:0000313" key="1">
    <source>
        <dbReference type="EMBL" id="MCH97909.1"/>
    </source>
</evidence>
<accession>A0A392NFD6</accession>
<reference evidence="1 2" key="1">
    <citation type="journal article" date="2018" name="Front. Plant Sci.">
        <title>Red Clover (Trifolium pratense) and Zigzag Clover (T. medium) - A Picture of Genomic Similarities and Differences.</title>
        <authorList>
            <person name="Dluhosova J."/>
            <person name="Istvanek J."/>
            <person name="Nedelnik J."/>
            <person name="Repkova J."/>
        </authorList>
    </citation>
    <scope>NUCLEOTIDE SEQUENCE [LARGE SCALE GENOMIC DNA]</scope>
    <source>
        <strain evidence="2">cv. 10/8</strain>
        <tissue evidence="1">Leaf</tissue>
    </source>
</reference>
<organism evidence="1 2">
    <name type="scientific">Trifolium medium</name>
    <dbReference type="NCBI Taxonomy" id="97028"/>
    <lineage>
        <taxon>Eukaryota</taxon>
        <taxon>Viridiplantae</taxon>
        <taxon>Streptophyta</taxon>
        <taxon>Embryophyta</taxon>
        <taxon>Tracheophyta</taxon>
        <taxon>Spermatophyta</taxon>
        <taxon>Magnoliopsida</taxon>
        <taxon>eudicotyledons</taxon>
        <taxon>Gunneridae</taxon>
        <taxon>Pentapetalae</taxon>
        <taxon>rosids</taxon>
        <taxon>fabids</taxon>
        <taxon>Fabales</taxon>
        <taxon>Fabaceae</taxon>
        <taxon>Papilionoideae</taxon>
        <taxon>50 kb inversion clade</taxon>
        <taxon>NPAAA clade</taxon>
        <taxon>Hologalegina</taxon>
        <taxon>IRL clade</taxon>
        <taxon>Trifolieae</taxon>
        <taxon>Trifolium</taxon>
    </lineage>
</organism>